<accession>A0ABV8LE28</accession>
<comment type="caution">
    <text evidence="2">The sequence shown here is derived from an EMBL/GenBank/DDBJ whole genome shotgun (WGS) entry which is preliminary data.</text>
</comment>
<dbReference type="InterPro" id="IPR050248">
    <property type="entry name" value="Polysacc_deacetylase_ArnD"/>
</dbReference>
<keyword evidence="2" id="KW-0378">Hydrolase</keyword>
<dbReference type="Gene3D" id="3.20.20.370">
    <property type="entry name" value="Glycoside hydrolase/deacetylase"/>
    <property type="match status" value="1"/>
</dbReference>
<dbReference type="PANTHER" id="PTHR10587">
    <property type="entry name" value="GLYCOSYL TRANSFERASE-RELATED"/>
    <property type="match status" value="1"/>
</dbReference>
<dbReference type="RefSeq" id="WP_253758848.1">
    <property type="nucleotide sequence ID" value="NZ_JAMZDZ010000001.1"/>
</dbReference>
<proteinExistence type="predicted"/>
<dbReference type="EMBL" id="JBHSAY010000003">
    <property type="protein sequence ID" value="MFC4129150.1"/>
    <property type="molecule type" value="Genomic_DNA"/>
</dbReference>
<name>A0ABV8LE28_9ACTN</name>
<sequence length="195" mass="20998">MSRTGNLTVALTFDDGPQPTWTPKVLDQLKAAGIKATFCLIGRQVKANAALVRRMVAEGHTLCNHSWSHDLRLGHRTDVQIKADIARTDAAIHAVVPGVPIRYFRQPGGEWTAGEVKLLKEMGKVPLGWGVDPWDWKSPGVAQIVSRVVGHTSPGSIVLMHDGGGDRSQTNSALHQILPALKAKFVLQALPPGTA</sequence>
<dbReference type="Proteomes" id="UP001595816">
    <property type="component" value="Unassembled WGS sequence"/>
</dbReference>
<dbReference type="SUPFAM" id="SSF88713">
    <property type="entry name" value="Glycoside hydrolase/deacetylase"/>
    <property type="match status" value="1"/>
</dbReference>
<dbReference type="PANTHER" id="PTHR10587:SF137">
    <property type="entry name" value="4-DEOXY-4-FORMAMIDO-L-ARABINOSE-PHOSPHOUNDECAPRENOL DEFORMYLASE ARND-RELATED"/>
    <property type="match status" value="1"/>
</dbReference>
<reference evidence="3" key="1">
    <citation type="journal article" date="2019" name="Int. J. Syst. Evol. Microbiol.">
        <title>The Global Catalogue of Microorganisms (GCM) 10K type strain sequencing project: providing services to taxonomists for standard genome sequencing and annotation.</title>
        <authorList>
            <consortium name="The Broad Institute Genomics Platform"/>
            <consortium name="The Broad Institute Genome Sequencing Center for Infectious Disease"/>
            <person name="Wu L."/>
            <person name="Ma J."/>
        </authorList>
    </citation>
    <scope>NUCLEOTIDE SEQUENCE [LARGE SCALE GENOMIC DNA]</scope>
    <source>
        <strain evidence="3">CGMCC 4.7289</strain>
    </source>
</reference>
<dbReference type="EC" id="3.-.-.-" evidence="2"/>
<keyword evidence="3" id="KW-1185">Reference proteome</keyword>
<evidence type="ECO:0000259" key="1">
    <source>
        <dbReference type="PROSITE" id="PS51677"/>
    </source>
</evidence>
<dbReference type="Pfam" id="PF01522">
    <property type="entry name" value="Polysacc_deac_1"/>
    <property type="match status" value="1"/>
</dbReference>
<feature type="domain" description="NodB homology" evidence="1">
    <location>
        <begin position="7"/>
        <end position="190"/>
    </location>
</feature>
<dbReference type="InterPro" id="IPR002509">
    <property type="entry name" value="NODB_dom"/>
</dbReference>
<organism evidence="2 3">
    <name type="scientific">Hamadaea flava</name>
    <dbReference type="NCBI Taxonomy" id="1742688"/>
    <lineage>
        <taxon>Bacteria</taxon>
        <taxon>Bacillati</taxon>
        <taxon>Actinomycetota</taxon>
        <taxon>Actinomycetes</taxon>
        <taxon>Micromonosporales</taxon>
        <taxon>Micromonosporaceae</taxon>
        <taxon>Hamadaea</taxon>
    </lineage>
</organism>
<evidence type="ECO:0000313" key="2">
    <source>
        <dbReference type="EMBL" id="MFC4129150.1"/>
    </source>
</evidence>
<protein>
    <submittedName>
        <fullName evidence="2">Polysaccharide deacetylase family protein</fullName>
        <ecNumber evidence="2">3.-.-.-</ecNumber>
    </submittedName>
</protein>
<evidence type="ECO:0000313" key="3">
    <source>
        <dbReference type="Proteomes" id="UP001595816"/>
    </source>
</evidence>
<dbReference type="InterPro" id="IPR011330">
    <property type="entry name" value="Glyco_hydro/deAcase_b/a-brl"/>
</dbReference>
<gene>
    <name evidence="2" type="ORF">ACFOZ4_00815</name>
</gene>
<dbReference type="GO" id="GO:0016787">
    <property type="term" value="F:hydrolase activity"/>
    <property type="evidence" value="ECO:0007669"/>
    <property type="project" value="UniProtKB-KW"/>
</dbReference>
<dbReference type="PROSITE" id="PS51677">
    <property type="entry name" value="NODB"/>
    <property type="match status" value="1"/>
</dbReference>
<dbReference type="CDD" id="cd10917">
    <property type="entry name" value="CE4_NodB_like_6s_7s"/>
    <property type="match status" value="1"/>
</dbReference>